<name>A0A2T5XXJ0_9FLAO</name>
<evidence type="ECO:0000256" key="1">
    <source>
        <dbReference type="ARBA" id="ARBA00022670"/>
    </source>
</evidence>
<protein>
    <submittedName>
        <fullName evidence="4">Putative protease</fullName>
    </submittedName>
</protein>
<dbReference type="InterPro" id="IPR001539">
    <property type="entry name" value="Peptidase_U32"/>
</dbReference>
<evidence type="ECO:0000313" key="5">
    <source>
        <dbReference type="Proteomes" id="UP000243985"/>
    </source>
</evidence>
<dbReference type="EMBL" id="QBKG01000002">
    <property type="protein sequence ID" value="PTX08173.1"/>
    <property type="molecule type" value="Genomic_DNA"/>
</dbReference>
<reference evidence="4 5" key="1">
    <citation type="submission" date="2018-04" db="EMBL/GenBank/DDBJ databases">
        <title>Genomic Encyclopedia of Archaeal and Bacterial Type Strains, Phase II (KMG-II): from individual species to whole genera.</title>
        <authorList>
            <person name="Goeker M."/>
        </authorList>
    </citation>
    <scope>NUCLEOTIDE SEQUENCE [LARGE SCALE GENOMIC DNA]</scope>
    <source>
        <strain evidence="4 5">DSM 22902</strain>
    </source>
</reference>
<keyword evidence="2" id="KW-0378">Hydrolase</keyword>
<dbReference type="InterPro" id="IPR051454">
    <property type="entry name" value="RNA/ubiquinone_mod_enzymes"/>
</dbReference>
<dbReference type="PANTHER" id="PTHR30217:SF6">
    <property type="entry name" value="TRNA HYDROXYLATION PROTEIN P"/>
    <property type="match status" value="1"/>
</dbReference>
<dbReference type="GO" id="GO:0006508">
    <property type="term" value="P:proteolysis"/>
    <property type="evidence" value="ECO:0007669"/>
    <property type="project" value="UniProtKB-KW"/>
</dbReference>
<comment type="caution">
    <text evidence="4">The sequence shown here is derived from an EMBL/GenBank/DDBJ whole genome shotgun (WGS) entry which is preliminary data.</text>
</comment>
<dbReference type="Proteomes" id="UP000243985">
    <property type="component" value="Unassembled WGS sequence"/>
</dbReference>
<evidence type="ECO:0000313" key="4">
    <source>
        <dbReference type="EMBL" id="PTX08173.1"/>
    </source>
</evidence>
<dbReference type="Pfam" id="PF01136">
    <property type="entry name" value="Peptidase_U32"/>
    <property type="match status" value="1"/>
</dbReference>
<sequence>MYLCTLTHYKMTNTGKIELMAPAGNFESLQAAIDNGADSVYFGVDQLNMRARASINFTIADLDEIARRCAPKGIRTYLTLNTIIYDHDLSIIKTLLDAAKKAGLTAVIAMDQAVIAYARQIGMEVHISTQINITNIETVRFYAMFADTMVMSRELSLRQIKKICEQIEKEQIKGPSGNLVEVEIFGHGALCMAVSGKCYLSLHSHNSSANRGACKQNCRKKYTVIDQESGFEIELDNEYMMSPKDLCTIDFLDQVIDTGAKVLKIEGRGRAPEYVATVIRTYREAIDAYYAGTYSKDKFEGWIEALKTVYNRGFWGGYYLGQKLGEWSENPGSNATQKKVYIGQGKHYFPKTGIAEFAIEAFDIKIGDKLLITGPSTGVQELELTSMMVNDVPAERAKKGDSCTIKTDFRVRLSDKLYKIVKN</sequence>
<accession>A0A2T5XXJ0</accession>
<dbReference type="PROSITE" id="PS01276">
    <property type="entry name" value="PEPTIDASE_U32"/>
    <property type="match status" value="1"/>
</dbReference>
<keyword evidence="1 4" id="KW-0645">Protease</keyword>
<proteinExistence type="inferred from homology"/>
<evidence type="ECO:0000256" key="3">
    <source>
        <dbReference type="ARBA" id="ARBA00038374"/>
    </source>
</evidence>
<dbReference type="AlphaFoldDB" id="A0A2T5XXJ0"/>
<evidence type="ECO:0000256" key="2">
    <source>
        <dbReference type="ARBA" id="ARBA00022801"/>
    </source>
</evidence>
<organism evidence="4 5">
    <name type="scientific">Capnocytophaga leadbetteri</name>
    <dbReference type="NCBI Taxonomy" id="327575"/>
    <lineage>
        <taxon>Bacteria</taxon>
        <taxon>Pseudomonadati</taxon>
        <taxon>Bacteroidota</taxon>
        <taxon>Flavobacteriia</taxon>
        <taxon>Flavobacteriales</taxon>
        <taxon>Flavobacteriaceae</taxon>
        <taxon>Capnocytophaga</taxon>
    </lineage>
</organism>
<gene>
    <name evidence="4" type="ORF">C8P65_102216</name>
</gene>
<dbReference type="GO" id="GO:0008233">
    <property type="term" value="F:peptidase activity"/>
    <property type="evidence" value="ECO:0007669"/>
    <property type="project" value="UniProtKB-KW"/>
</dbReference>
<comment type="similarity">
    <text evidence="3">Belongs to the peptidase U32 family.</text>
</comment>
<dbReference type="PANTHER" id="PTHR30217">
    <property type="entry name" value="PEPTIDASE U32 FAMILY"/>
    <property type="match status" value="1"/>
</dbReference>